<evidence type="ECO:0000256" key="1">
    <source>
        <dbReference type="SAM" id="MobiDB-lite"/>
    </source>
</evidence>
<dbReference type="AlphaFoldDB" id="A0A0G1GAT1"/>
<proteinExistence type="predicted"/>
<feature type="compositionally biased region" description="Polar residues" evidence="1">
    <location>
        <begin position="39"/>
        <end position="51"/>
    </location>
</feature>
<dbReference type="Proteomes" id="UP000034894">
    <property type="component" value="Unassembled WGS sequence"/>
</dbReference>
<reference evidence="2 3" key="1">
    <citation type="journal article" date="2015" name="Nature">
        <title>rRNA introns, odd ribosomes, and small enigmatic genomes across a large radiation of phyla.</title>
        <authorList>
            <person name="Brown C.T."/>
            <person name="Hug L.A."/>
            <person name="Thomas B.C."/>
            <person name="Sharon I."/>
            <person name="Castelle C.J."/>
            <person name="Singh A."/>
            <person name="Wilkins M.J."/>
            <person name="Williams K.H."/>
            <person name="Banfield J.F."/>
        </authorList>
    </citation>
    <scope>NUCLEOTIDE SEQUENCE [LARGE SCALE GENOMIC DNA]</scope>
</reference>
<protein>
    <submittedName>
        <fullName evidence="2">Uncharacterized protein</fullName>
    </submittedName>
</protein>
<organism evidence="2 3">
    <name type="scientific">Candidatus Gottesmanbacteria bacterium GW2011_GWA2_43_14</name>
    <dbReference type="NCBI Taxonomy" id="1618443"/>
    <lineage>
        <taxon>Bacteria</taxon>
        <taxon>Candidatus Gottesmaniibacteriota</taxon>
    </lineage>
</organism>
<gene>
    <name evidence="2" type="ORF">UV73_C0012G0096</name>
</gene>
<name>A0A0G1GAT1_9BACT</name>
<evidence type="ECO:0000313" key="2">
    <source>
        <dbReference type="EMBL" id="KKS96068.1"/>
    </source>
</evidence>
<dbReference type="EMBL" id="LCFP01000012">
    <property type="protein sequence ID" value="KKS96068.1"/>
    <property type="molecule type" value="Genomic_DNA"/>
</dbReference>
<sequence>MALIATFVPGQGGTPQTLPPIDQSQFVVRGQQIRDIAQSFNPSSSGQSGPTGATGAGNLYTLPPGFQNRFDRISRYSGPVGPSGFTGPTGATGATAHPPNDRLPADNLNSRIHMPALIPQNAIENSRALDFAQWNFATPPGNRGSSGK</sequence>
<comment type="caution">
    <text evidence="2">The sequence shown here is derived from an EMBL/GenBank/DDBJ whole genome shotgun (WGS) entry which is preliminary data.</text>
</comment>
<feature type="region of interest" description="Disordered" evidence="1">
    <location>
        <begin position="39"/>
        <end position="105"/>
    </location>
</feature>
<evidence type="ECO:0000313" key="3">
    <source>
        <dbReference type="Proteomes" id="UP000034894"/>
    </source>
</evidence>
<accession>A0A0G1GAT1</accession>
<feature type="compositionally biased region" description="Low complexity" evidence="1">
    <location>
        <begin position="82"/>
        <end position="98"/>
    </location>
</feature>